<dbReference type="InterPro" id="IPR009014">
    <property type="entry name" value="Transketo_C/PFOR_II"/>
</dbReference>
<accession>A0A7C2NB52</accession>
<organism evidence="4">
    <name type="scientific">Thermoanaerobaculum aquaticum</name>
    <dbReference type="NCBI Taxonomy" id="1312852"/>
    <lineage>
        <taxon>Bacteria</taxon>
        <taxon>Pseudomonadati</taxon>
        <taxon>Acidobacteriota</taxon>
        <taxon>Thermoanaerobaculia</taxon>
        <taxon>Thermoanaerobaculales</taxon>
        <taxon>Thermoanaerobaculaceae</taxon>
        <taxon>Thermoanaerobaculum</taxon>
    </lineage>
</organism>
<dbReference type="CDD" id="cd07034">
    <property type="entry name" value="TPP_PYR_PFOR_IOR-alpha_like"/>
    <property type="match status" value="1"/>
</dbReference>
<gene>
    <name evidence="4" type="ORF">ENQ31_03780</name>
</gene>
<name>A0A7C2NB52_9BACT</name>
<feature type="domain" description="Pyruvate flavodoxin/ferredoxin oxidoreductase pyrimidine binding" evidence="2">
    <location>
        <begin position="20"/>
        <end position="243"/>
    </location>
</feature>
<dbReference type="EMBL" id="DSMR01000272">
    <property type="protein sequence ID" value="HET47266.1"/>
    <property type="molecule type" value="Genomic_DNA"/>
</dbReference>
<dbReference type="SUPFAM" id="SSF52922">
    <property type="entry name" value="TK C-terminal domain-like"/>
    <property type="match status" value="1"/>
</dbReference>
<reference evidence="4" key="1">
    <citation type="journal article" date="2020" name="mSystems">
        <title>Genome- and Community-Level Interaction Insights into Carbon Utilization and Element Cycling Functions of Hydrothermarchaeota in Hydrothermal Sediment.</title>
        <authorList>
            <person name="Zhou Z."/>
            <person name="Liu Y."/>
            <person name="Xu W."/>
            <person name="Pan J."/>
            <person name="Luo Z.H."/>
            <person name="Li M."/>
        </authorList>
    </citation>
    <scope>NUCLEOTIDE SEQUENCE [LARGE SCALE GENOMIC DNA]</scope>
    <source>
        <strain evidence="4">SpSt-299</strain>
    </source>
</reference>
<dbReference type="InterPro" id="IPR033412">
    <property type="entry name" value="PFOR_II"/>
</dbReference>
<dbReference type="SUPFAM" id="SSF52518">
    <property type="entry name" value="Thiamin diphosphate-binding fold (THDP-binding)"/>
    <property type="match status" value="1"/>
</dbReference>
<dbReference type="InterPro" id="IPR029061">
    <property type="entry name" value="THDP-binding"/>
</dbReference>
<dbReference type="AlphaFoldDB" id="A0A7C2NB52"/>
<dbReference type="Gene3D" id="3.40.50.920">
    <property type="match status" value="1"/>
</dbReference>
<sequence>MSESRWTLVDGSRLITESLAQAGADAFVGYPITPASWIYQYASKRFPVALAAPDEITTLQWMSGLSAAGHLPVTSTSFPGLALMVESINMAYMMELPMVIVLVQRLGPATGTATAGAQGDVQLVASLISGGYPLPVFCISDFADCWSLPPRALQTAVDARTPVILLTSKEMVMTQRDLDLATLPPVKPVERAFYNGNEPYQPYAPSPDVPVPPFLPVGQGQHQVRLTASTHDCRGIIQHTSPEAMANTRRLQGKVESLTPALFELDEQEGAETLVVAYDITAEAARDAVETLRREGIPVSLFVPKTLWPTPPEYYAIFGRYRKLVFAEENLQGQWARLLFGQHLAPHVRTVTSVGAMIPPTAIAQEVAA</sequence>
<evidence type="ECO:0000259" key="2">
    <source>
        <dbReference type="Pfam" id="PF01855"/>
    </source>
</evidence>
<feature type="domain" description="Pyruvate:ferredoxin oxidoreductase core" evidence="3">
    <location>
        <begin position="271"/>
        <end position="331"/>
    </location>
</feature>
<evidence type="ECO:0000313" key="4">
    <source>
        <dbReference type="EMBL" id="HET47266.1"/>
    </source>
</evidence>
<dbReference type="RefSeq" id="WP_081799847.1">
    <property type="nucleotide sequence ID" value="NZ_JMFG01000005.1"/>
</dbReference>
<evidence type="ECO:0000256" key="1">
    <source>
        <dbReference type="ARBA" id="ARBA00023002"/>
    </source>
</evidence>
<evidence type="ECO:0000259" key="3">
    <source>
        <dbReference type="Pfam" id="PF17147"/>
    </source>
</evidence>
<dbReference type="PANTHER" id="PTHR32154">
    <property type="entry name" value="PYRUVATE-FLAVODOXIN OXIDOREDUCTASE-RELATED"/>
    <property type="match status" value="1"/>
</dbReference>
<evidence type="ECO:0008006" key="5">
    <source>
        <dbReference type="Google" id="ProtNLM"/>
    </source>
</evidence>
<dbReference type="InterPro" id="IPR002880">
    <property type="entry name" value="Pyrv_Fd/Flavodoxin_OxRdtase_N"/>
</dbReference>
<dbReference type="Pfam" id="PF01855">
    <property type="entry name" value="POR_N"/>
    <property type="match status" value="1"/>
</dbReference>
<dbReference type="PANTHER" id="PTHR32154:SF20">
    <property type="entry name" value="2-OXOGLUTARATE OXIDOREDUCTASE SUBUNIT KORA"/>
    <property type="match status" value="1"/>
</dbReference>
<proteinExistence type="predicted"/>
<dbReference type="Pfam" id="PF17147">
    <property type="entry name" value="PFOR_II"/>
    <property type="match status" value="1"/>
</dbReference>
<dbReference type="GO" id="GO:0016491">
    <property type="term" value="F:oxidoreductase activity"/>
    <property type="evidence" value="ECO:0007669"/>
    <property type="project" value="UniProtKB-KW"/>
</dbReference>
<comment type="caution">
    <text evidence="4">The sequence shown here is derived from an EMBL/GenBank/DDBJ whole genome shotgun (WGS) entry which is preliminary data.</text>
</comment>
<dbReference type="OrthoDB" id="9794954at2"/>
<keyword evidence="1" id="KW-0560">Oxidoreductase</keyword>
<dbReference type="Gene3D" id="3.40.50.970">
    <property type="match status" value="1"/>
</dbReference>
<dbReference type="GO" id="GO:0006979">
    <property type="term" value="P:response to oxidative stress"/>
    <property type="evidence" value="ECO:0007669"/>
    <property type="project" value="TreeGrafter"/>
</dbReference>
<protein>
    <recommendedName>
        <fullName evidence="5">Pyruvate flavodoxin/ferredoxin oxidoreductase pyrimidine binding domain-containing protein</fullName>
    </recommendedName>
</protein>
<dbReference type="InterPro" id="IPR050722">
    <property type="entry name" value="Pyruvate:ferred/Flavod_OxRd"/>
</dbReference>